<feature type="domain" description="DUF6533" evidence="2">
    <location>
        <begin position="23"/>
        <end position="53"/>
    </location>
</feature>
<dbReference type="InterPro" id="IPR045340">
    <property type="entry name" value="DUF6533"/>
</dbReference>
<keyword evidence="1" id="KW-0472">Membrane</keyword>
<feature type="transmembrane region" description="Helical" evidence="1">
    <location>
        <begin position="156"/>
        <end position="179"/>
    </location>
</feature>
<sequence>MAPSPEPELARVAYYLMAAKMYSLASCVMLFYDIVLTFDREIDSIWLKPKTGISPPLGYIVIIVSFHHPWSPDVCNRYILFPEALKVVTAFVIGVIFLMRLYALYGGNRAIMALGATLLLAEIVIKIWAFTDGVALELPKELVGCILIGKNHTRFAFTWIAELGFDTAMFALTLGRTIMYYRHQRNKKLTLLNLIVRDGVIYFAIIFAANFVTVFMVFVSFRPFAMAPDDDRPFNQLAPEDIKVINASFSTLYVNNNEFNDFKAGP</sequence>
<protein>
    <recommendedName>
        <fullName evidence="2">DUF6533 domain-containing protein</fullName>
    </recommendedName>
</protein>
<feature type="transmembrane region" description="Helical" evidence="1">
    <location>
        <begin position="12"/>
        <end position="32"/>
    </location>
</feature>
<name>A0A4Y7T4U7_COPMI</name>
<reference evidence="3 4" key="1">
    <citation type="journal article" date="2019" name="Nat. Ecol. Evol.">
        <title>Megaphylogeny resolves global patterns of mushroom evolution.</title>
        <authorList>
            <person name="Varga T."/>
            <person name="Krizsan K."/>
            <person name="Foldi C."/>
            <person name="Dima B."/>
            <person name="Sanchez-Garcia M."/>
            <person name="Sanchez-Ramirez S."/>
            <person name="Szollosi G.J."/>
            <person name="Szarkandi J.G."/>
            <person name="Papp V."/>
            <person name="Albert L."/>
            <person name="Andreopoulos W."/>
            <person name="Angelini C."/>
            <person name="Antonin V."/>
            <person name="Barry K.W."/>
            <person name="Bougher N.L."/>
            <person name="Buchanan P."/>
            <person name="Buyck B."/>
            <person name="Bense V."/>
            <person name="Catcheside P."/>
            <person name="Chovatia M."/>
            <person name="Cooper J."/>
            <person name="Damon W."/>
            <person name="Desjardin D."/>
            <person name="Finy P."/>
            <person name="Geml J."/>
            <person name="Haridas S."/>
            <person name="Hughes K."/>
            <person name="Justo A."/>
            <person name="Karasinski D."/>
            <person name="Kautmanova I."/>
            <person name="Kiss B."/>
            <person name="Kocsube S."/>
            <person name="Kotiranta H."/>
            <person name="LaButti K.M."/>
            <person name="Lechner B.E."/>
            <person name="Liimatainen K."/>
            <person name="Lipzen A."/>
            <person name="Lukacs Z."/>
            <person name="Mihaltcheva S."/>
            <person name="Morgado L.N."/>
            <person name="Niskanen T."/>
            <person name="Noordeloos M.E."/>
            <person name="Ohm R.A."/>
            <person name="Ortiz-Santana B."/>
            <person name="Ovrebo C."/>
            <person name="Racz N."/>
            <person name="Riley R."/>
            <person name="Savchenko A."/>
            <person name="Shiryaev A."/>
            <person name="Soop K."/>
            <person name="Spirin V."/>
            <person name="Szebenyi C."/>
            <person name="Tomsovsky M."/>
            <person name="Tulloss R.E."/>
            <person name="Uehling J."/>
            <person name="Grigoriev I.V."/>
            <person name="Vagvolgyi C."/>
            <person name="Papp T."/>
            <person name="Martin F.M."/>
            <person name="Miettinen O."/>
            <person name="Hibbett D.S."/>
            <person name="Nagy L.G."/>
        </authorList>
    </citation>
    <scope>NUCLEOTIDE SEQUENCE [LARGE SCALE GENOMIC DNA]</scope>
    <source>
        <strain evidence="3 4">FP101781</strain>
    </source>
</reference>
<evidence type="ECO:0000313" key="3">
    <source>
        <dbReference type="EMBL" id="TEB29155.1"/>
    </source>
</evidence>
<accession>A0A4Y7T4U7</accession>
<proteinExistence type="predicted"/>
<dbReference type="AlphaFoldDB" id="A0A4Y7T4U7"/>
<evidence type="ECO:0000256" key="1">
    <source>
        <dbReference type="SAM" id="Phobius"/>
    </source>
</evidence>
<feature type="transmembrane region" description="Helical" evidence="1">
    <location>
        <begin position="110"/>
        <end position="130"/>
    </location>
</feature>
<keyword evidence="1" id="KW-0812">Transmembrane</keyword>
<dbReference type="Pfam" id="PF20151">
    <property type="entry name" value="DUF6533"/>
    <property type="match status" value="1"/>
</dbReference>
<organism evidence="3 4">
    <name type="scientific">Coprinellus micaceus</name>
    <name type="common">Glistening ink-cap mushroom</name>
    <name type="synonym">Coprinus micaceus</name>
    <dbReference type="NCBI Taxonomy" id="71717"/>
    <lineage>
        <taxon>Eukaryota</taxon>
        <taxon>Fungi</taxon>
        <taxon>Dikarya</taxon>
        <taxon>Basidiomycota</taxon>
        <taxon>Agaricomycotina</taxon>
        <taxon>Agaricomycetes</taxon>
        <taxon>Agaricomycetidae</taxon>
        <taxon>Agaricales</taxon>
        <taxon>Agaricineae</taxon>
        <taxon>Psathyrellaceae</taxon>
        <taxon>Coprinellus</taxon>
    </lineage>
</organism>
<evidence type="ECO:0000313" key="4">
    <source>
        <dbReference type="Proteomes" id="UP000298030"/>
    </source>
</evidence>
<comment type="caution">
    <text evidence="3">The sequence shown here is derived from an EMBL/GenBank/DDBJ whole genome shotgun (WGS) entry which is preliminary data.</text>
</comment>
<dbReference type="Proteomes" id="UP000298030">
    <property type="component" value="Unassembled WGS sequence"/>
</dbReference>
<evidence type="ECO:0000259" key="2">
    <source>
        <dbReference type="Pfam" id="PF20151"/>
    </source>
</evidence>
<feature type="transmembrane region" description="Helical" evidence="1">
    <location>
        <begin position="200"/>
        <end position="221"/>
    </location>
</feature>
<dbReference type="EMBL" id="QPFP01000028">
    <property type="protein sequence ID" value="TEB29155.1"/>
    <property type="molecule type" value="Genomic_DNA"/>
</dbReference>
<keyword evidence="1" id="KW-1133">Transmembrane helix</keyword>
<dbReference type="OrthoDB" id="3242376at2759"/>
<keyword evidence="4" id="KW-1185">Reference proteome</keyword>
<gene>
    <name evidence="3" type="ORF">FA13DRAFT_1793261</name>
</gene>
<feature type="transmembrane region" description="Helical" evidence="1">
    <location>
        <begin position="53"/>
        <end position="72"/>
    </location>
</feature>
<dbReference type="STRING" id="71717.A0A4Y7T4U7"/>
<feature type="transmembrane region" description="Helical" evidence="1">
    <location>
        <begin position="84"/>
        <end position="103"/>
    </location>
</feature>